<evidence type="ECO:0000256" key="1">
    <source>
        <dbReference type="SAM" id="MobiDB-lite"/>
    </source>
</evidence>
<reference evidence="2" key="1">
    <citation type="submission" date="2022-03" db="EMBL/GenBank/DDBJ databases">
        <authorList>
            <person name="Alioto T."/>
            <person name="Alioto T."/>
            <person name="Gomez Garrido J."/>
        </authorList>
    </citation>
    <scope>NUCLEOTIDE SEQUENCE</scope>
</reference>
<feature type="compositionally biased region" description="Basic and acidic residues" evidence="1">
    <location>
        <begin position="32"/>
        <end position="44"/>
    </location>
</feature>
<gene>
    <name evidence="2" type="ORF">PECUL_23A021368</name>
</gene>
<evidence type="ECO:0000313" key="2">
    <source>
        <dbReference type="EMBL" id="CAH2315444.1"/>
    </source>
</evidence>
<feature type="compositionally biased region" description="Polar residues" evidence="1">
    <location>
        <begin position="180"/>
        <end position="190"/>
    </location>
</feature>
<proteinExistence type="predicted"/>
<accession>A0AAD1T2F5</accession>
<keyword evidence="3" id="KW-1185">Reference proteome</keyword>
<feature type="region of interest" description="Disordered" evidence="1">
    <location>
        <begin position="1"/>
        <end position="190"/>
    </location>
</feature>
<organism evidence="2 3">
    <name type="scientific">Pelobates cultripes</name>
    <name type="common">Western spadefoot toad</name>
    <dbReference type="NCBI Taxonomy" id="61616"/>
    <lineage>
        <taxon>Eukaryota</taxon>
        <taxon>Metazoa</taxon>
        <taxon>Chordata</taxon>
        <taxon>Craniata</taxon>
        <taxon>Vertebrata</taxon>
        <taxon>Euteleostomi</taxon>
        <taxon>Amphibia</taxon>
        <taxon>Batrachia</taxon>
        <taxon>Anura</taxon>
        <taxon>Pelobatoidea</taxon>
        <taxon>Pelobatidae</taxon>
        <taxon>Pelobates</taxon>
    </lineage>
</organism>
<evidence type="ECO:0000313" key="3">
    <source>
        <dbReference type="Proteomes" id="UP001295444"/>
    </source>
</evidence>
<name>A0AAD1T2F5_PELCU</name>
<dbReference type="AlphaFoldDB" id="A0AAD1T2F5"/>
<sequence length="190" mass="21621">MWTPGPATRGTRKMAAEHSLRQQTKPATPGQHPDHAMDLKERLENLLNSFWEKLQKHAQRAKTQQQDPMGTRERSHGQPGERGSPSGAATDHPQSLTHPSPPGLKAKRVPTRRRRPHRRQLKQRKQQSTHRPPATPTRGRHSGNVRQRVYGQTTQAYSPAWGWRDAPLPPERQHLPGTSRRVSTTSQQQE</sequence>
<dbReference type="EMBL" id="OW240920">
    <property type="protein sequence ID" value="CAH2315444.1"/>
    <property type="molecule type" value="Genomic_DNA"/>
</dbReference>
<dbReference type="Proteomes" id="UP001295444">
    <property type="component" value="Chromosome 09"/>
</dbReference>
<feature type="compositionally biased region" description="Basic residues" evidence="1">
    <location>
        <begin position="105"/>
        <end position="128"/>
    </location>
</feature>
<protein>
    <submittedName>
        <fullName evidence="2">Uncharacterized protein</fullName>
    </submittedName>
</protein>